<dbReference type="Proteomes" id="UP000494363">
    <property type="component" value="Unassembled WGS sequence"/>
</dbReference>
<dbReference type="InterPro" id="IPR022280">
    <property type="entry name" value="PRTRC_protein-B"/>
</dbReference>
<accession>A0A6J5DNC3</accession>
<organism evidence="1 2">
    <name type="scientific">Paraburkholderia humisilvae</name>
    <dbReference type="NCBI Taxonomy" id="627669"/>
    <lineage>
        <taxon>Bacteria</taxon>
        <taxon>Pseudomonadati</taxon>
        <taxon>Pseudomonadota</taxon>
        <taxon>Betaproteobacteria</taxon>
        <taxon>Burkholderiales</taxon>
        <taxon>Burkholderiaceae</taxon>
        <taxon>Paraburkholderia</taxon>
    </lineage>
</organism>
<evidence type="ECO:0008006" key="3">
    <source>
        <dbReference type="Google" id="ProtNLM"/>
    </source>
</evidence>
<evidence type="ECO:0000313" key="1">
    <source>
        <dbReference type="EMBL" id="CAB3754702.1"/>
    </source>
</evidence>
<proteinExistence type="predicted"/>
<reference evidence="1 2" key="1">
    <citation type="submission" date="2020-04" db="EMBL/GenBank/DDBJ databases">
        <authorList>
            <person name="De Canck E."/>
        </authorList>
    </citation>
    <scope>NUCLEOTIDE SEQUENCE [LARGE SCALE GENOMIC DNA]</scope>
    <source>
        <strain evidence="1 2">LMG 29542</strain>
    </source>
</reference>
<dbReference type="NCBIfam" id="TIGR03737">
    <property type="entry name" value="PRTRC_B"/>
    <property type="match status" value="1"/>
</dbReference>
<sequence length="250" mass="27524">MVGDMITTQLVGTGSSLKLEHAILLYTRSGHVGSGPGIGFVTINPVRIEKENAVIGPGQPASRSALVDALDQLADREPTRALYHPRLLGRGADYAVWYAPPGKRHLAFNHPSVGGKKAGVCPLPGLVFFLVRGDWYVFAYRGNRRPSARTLLYRTPFYNVWAEGRICVGNIDLPKQGAAAPLEQWEDAFFGTWFTHPNIPEARLLREGENCGRLWKALLSGKKEAFPTDLLARMDMRLEDAFRKLVGGGV</sequence>
<keyword evidence="2" id="KW-1185">Reference proteome</keyword>
<dbReference type="InterPro" id="IPR032787">
    <property type="entry name" value="Prok-E2_D"/>
</dbReference>
<dbReference type="AlphaFoldDB" id="A0A6J5DNC3"/>
<protein>
    <recommendedName>
        <fullName evidence="3">PRTRC system protein B</fullName>
    </recommendedName>
</protein>
<dbReference type="EMBL" id="CADIKH010000009">
    <property type="protein sequence ID" value="CAB3754702.1"/>
    <property type="molecule type" value="Genomic_DNA"/>
</dbReference>
<gene>
    <name evidence="1" type="ORF">LMG29542_02428</name>
</gene>
<name>A0A6J5DNC3_9BURK</name>
<evidence type="ECO:0000313" key="2">
    <source>
        <dbReference type="Proteomes" id="UP000494363"/>
    </source>
</evidence>
<dbReference type="Pfam" id="PF14460">
    <property type="entry name" value="Prok-E2_D"/>
    <property type="match status" value="1"/>
</dbReference>